<dbReference type="Proteomes" id="UP000719412">
    <property type="component" value="Unassembled WGS sequence"/>
</dbReference>
<evidence type="ECO:0000259" key="4">
    <source>
        <dbReference type="Pfam" id="PF22666"/>
    </source>
</evidence>
<dbReference type="EMBL" id="JABDTM020029590">
    <property type="protein sequence ID" value="KAH0807880.1"/>
    <property type="molecule type" value="Genomic_DNA"/>
</dbReference>
<accession>A0A8J6H402</accession>
<evidence type="ECO:0000256" key="3">
    <source>
        <dbReference type="SAM" id="MobiDB-lite"/>
    </source>
</evidence>
<dbReference type="PANTHER" id="PTHR43730:SF1">
    <property type="entry name" value="BETA-MANNOSIDASE"/>
    <property type="match status" value="1"/>
</dbReference>
<sequence length="599" mass="68366">MNFENKFKQFLEDSGSTEDDITQKEMMELQEAINMSKESASIEEDQRKYNRMETQKLCTSSSTNDNISSNLNKDKPFTHEKWTKQKVPIDILDIEKELSTKKEFEITFQDLVEPSGISLKIVCHKPVFNLPIATNQEYEKYTMQERAKLLHDYYTKIEKLRVHLAKSSLHRAPYPKPILSSNKCKNSLIKSELDDENGSTDEFTEEPPPVQDLYISRAGRQIKRKIYTDVEDDSDGDLTYLVKKNKADNPDTKIIMDIPYTIPEEIHADEKTNPKNLKPKKDTQRRLLSTKKPSSRSEALLDKLANVVEHKKQQQEEMDNFEKTLPNLEDMEDRSNSSVEEQQSSSEDNFVRKRVIPPIPGKKGSRAKKPPKLEVSKDKIEIKPETRPESPVLKRYTNLRADIKSKQKAKSPKGVEEGPKVEKRNCPICNKQFLQTEIETHASTCGIEEETTEPPPENSRTRVQSIKCELCDQLFGMNTEYEVHVKQCIAKKITDIMRICMKFLLLVASAALGAALKRQSLDGQWTATGSDPEIIIPNATVPGGIFSDLMNSDIIPDIFYGYGDTNYSWVGLSDWTYASEFDGLVISYVNPSHETSNCS</sequence>
<dbReference type="Pfam" id="PF22666">
    <property type="entry name" value="Glyco_hydro_2_N2"/>
    <property type="match status" value="1"/>
</dbReference>
<feature type="compositionally biased region" description="Basic and acidic residues" evidence="3">
    <location>
        <begin position="266"/>
        <end position="285"/>
    </location>
</feature>
<dbReference type="Gene3D" id="2.60.120.260">
    <property type="entry name" value="Galactose-binding domain-like"/>
    <property type="match status" value="1"/>
</dbReference>
<feature type="region of interest" description="Disordered" evidence="3">
    <location>
        <begin position="325"/>
        <end position="421"/>
    </location>
</feature>
<name>A0A8J6H402_TENMO</name>
<dbReference type="InterPro" id="IPR050887">
    <property type="entry name" value="Beta-mannosidase_GH2"/>
</dbReference>
<dbReference type="PANTHER" id="PTHR43730">
    <property type="entry name" value="BETA-MANNOSIDASE"/>
    <property type="match status" value="1"/>
</dbReference>
<organism evidence="5 7">
    <name type="scientific">Tenebrio molitor</name>
    <name type="common">Yellow mealworm beetle</name>
    <dbReference type="NCBI Taxonomy" id="7067"/>
    <lineage>
        <taxon>Eukaryota</taxon>
        <taxon>Metazoa</taxon>
        <taxon>Ecdysozoa</taxon>
        <taxon>Arthropoda</taxon>
        <taxon>Hexapoda</taxon>
        <taxon>Insecta</taxon>
        <taxon>Pterygota</taxon>
        <taxon>Neoptera</taxon>
        <taxon>Endopterygota</taxon>
        <taxon>Coleoptera</taxon>
        <taxon>Polyphaga</taxon>
        <taxon>Cucujiformia</taxon>
        <taxon>Tenebrionidae</taxon>
        <taxon>Tenebrio</taxon>
    </lineage>
</organism>
<keyword evidence="7" id="KW-1185">Reference proteome</keyword>
<comment type="caution">
    <text evidence="5">The sequence shown here is derived from an EMBL/GenBank/DDBJ whole genome shotgun (WGS) entry which is preliminary data.</text>
</comment>
<feature type="domain" description="Beta-mannosidase-like galactose-binding" evidence="4">
    <location>
        <begin position="525"/>
        <end position="582"/>
    </location>
</feature>
<evidence type="ECO:0000256" key="1">
    <source>
        <dbReference type="ARBA" id="ARBA00022801"/>
    </source>
</evidence>
<dbReference type="EMBL" id="JABDTM020029594">
    <property type="protein sequence ID" value="KAH0807869.1"/>
    <property type="molecule type" value="Genomic_DNA"/>
</dbReference>
<feature type="compositionally biased region" description="Low complexity" evidence="3">
    <location>
        <begin position="336"/>
        <end position="347"/>
    </location>
</feature>
<keyword evidence="1" id="KW-0378">Hydrolase</keyword>
<dbReference type="GO" id="GO:0006516">
    <property type="term" value="P:glycoprotein catabolic process"/>
    <property type="evidence" value="ECO:0007669"/>
    <property type="project" value="TreeGrafter"/>
</dbReference>
<dbReference type="InterPro" id="IPR008979">
    <property type="entry name" value="Galactose-bd-like_sf"/>
</dbReference>
<evidence type="ECO:0000313" key="6">
    <source>
        <dbReference type="EMBL" id="KAH0807880.1"/>
    </source>
</evidence>
<evidence type="ECO:0000256" key="2">
    <source>
        <dbReference type="ARBA" id="ARBA00023295"/>
    </source>
</evidence>
<protein>
    <recommendedName>
        <fullName evidence="4">Beta-mannosidase-like galactose-binding domain-containing protein</fullName>
    </recommendedName>
</protein>
<dbReference type="AlphaFoldDB" id="A0A8J6H402"/>
<dbReference type="GO" id="GO:0004567">
    <property type="term" value="F:beta-mannosidase activity"/>
    <property type="evidence" value="ECO:0007669"/>
    <property type="project" value="TreeGrafter"/>
</dbReference>
<gene>
    <name evidence="6" type="ORF">GEV33_014913</name>
    <name evidence="5" type="ORF">GEV33_014919</name>
</gene>
<feature type="region of interest" description="Disordered" evidence="3">
    <location>
        <begin position="266"/>
        <end position="297"/>
    </location>
</feature>
<reference evidence="5" key="1">
    <citation type="journal article" date="2020" name="J Insects Food Feed">
        <title>The yellow mealworm (Tenebrio molitor) genome: a resource for the emerging insects as food and feed industry.</title>
        <authorList>
            <person name="Eriksson T."/>
            <person name="Andere A."/>
            <person name="Kelstrup H."/>
            <person name="Emery V."/>
            <person name="Picard C."/>
        </authorList>
    </citation>
    <scope>NUCLEOTIDE SEQUENCE</scope>
    <source>
        <strain evidence="5">Stoneville</strain>
        <tissue evidence="5">Whole head</tissue>
    </source>
</reference>
<feature type="compositionally biased region" description="Basic and acidic residues" evidence="3">
    <location>
        <begin position="371"/>
        <end position="388"/>
    </location>
</feature>
<proteinExistence type="predicted"/>
<dbReference type="InterPro" id="IPR054593">
    <property type="entry name" value="Beta-mannosidase-like_N2"/>
</dbReference>
<dbReference type="SUPFAM" id="SSF49785">
    <property type="entry name" value="Galactose-binding domain-like"/>
    <property type="match status" value="1"/>
</dbReference>
<evidence type="ECO:0000313" key="7">
    <source>
        <dbReference type="Proteomes" id="UP000719412"/>
    </source>
</evidence>
<reference evidence="5" key="2">
    <citation type="submission" date="2021-08" db="EMBL/GenBank/DDBJ databases">
        <authorList>
            <person name="Eriksson T."/>
        </authorList>
    </citation>
    <scope>NUCLEOTIDE SEQUENCE</scope>
    <source>
        <strain evidence="5">Stoneville</strain>
        <tissue evidence="5">Whole head</tissue>
    </source>
</reference>
<evidence type="ECO:0000313" key="5">
    <source>
        <dbReference type="EMBL" id="KAH0807869.1"/>
    </source>
</evidence>
<keyword evidence="2" id="KW-0326">Glycosidase</keyword>